<dbReference type="EMBL" id="JAVHJL010000003">
    <property type="protein sequence ID" value="KAK6507087.1"/>
    <property type="molecule type" value="Genomic_DNA"/>
</dbReference>
<evidence type="ECO:0000313" key="4">
    <source>
        <dbReference type="Proteomes" id="UP001370758"/>
    </source>
</evidence>
<feature type="compositionally biased region" description="Polar residues" evidence="2">
    <location>
        <begin position="1184"/>
        <end position="1208"/>
    </location>
</feature>
<feature type="region of interest" description="Disordered" evidence="2">
    <location>
        <begin position="891"/>
        <end position="929"/>
    </location>
</feature>
<feature type="compositionally biased region" description="Low complexity" evidence="2">
    <location>
        <begin position="1166"/>
        <end position="1175"/>
    </location>
</feature>
<feature type="compositionally biased region" description="Polar residues" evidence="2">
    <location>
        <begin position="1265"/>
        <end position="1280"/>
    </location>
</feature>
<evidence type="ECO:0000256" key="1">
    <source>
        <dbReference type="SAM" id="Coils"/>
    </source>
</evidence>
<feature type="compositionally biased region" description="Polar residues" evidence="2">
    <location>
        <begin position="487"/>
        <end position="500"/>
    </location>
</feature>
<name>A0AAV9WE32_9PEZI</name>
<feature type="compositionally biased region" description="Polar residues" evidence="2">
    <location>
        <begin position="518"/>
        <end position="533"/>
    </location>
</feature>
<reference evidence="3 4" key="1">
    <citation type="submission" date="2023-08" db="EMBL/GenBank/DDBJ databases">
        <authorList>
            <person name="Palmer J.M."/>
        </authorList>
    </citation>
    <scope>NUCLEOTIDE SEQUENCE [LARGE SCALE GENOMIC DNA]</scope>
    <source>
        <strain evidence="3 4">TWF481</strain>
    </source>
</reference>
<keyword evidence="4" id="KW-1185">Reference proteome</keyword>
<organism evidence="3 4">
    <name type="scientific">Arthrobotrys musiformis</name>
    <dbReference type="NCBI Taxonomy" id="47236"/>
    <lineage>
        <taxon>Eukaryota</taxon>
        <taxon>Fungi</taxon>
        <taxon>Dikarya</taxon>
        <taxon>Ascomycota</taxon>
        <taxon>Pezizomycotina</taxon>
        <taxon>Orbiliomycetes</taxon>
        <taxon>Orbiliales</taxon>
        <taxon>Orbiliaceae</taxon>
        <taxon>Arthrobotrys</taxon>
    </lineage>
</organism>
<feature type="region of interest" description="Disordered" evidence="2">
    <location>
        <begin position="1045"/>
        <end position="1348"/>
    </location>
</feature>
<dbReference type="Proteomes" id="UP001370758">
    <property type="component" value="Unassembled WGS sequence"/>
</dbReference>
<feature type="compositionally biased region" description="Polar residues" evidence="2">
    <location>
        <begin position="163"/>
        <end position="189"/>
    </location>
</feature>
<comment type="caution">
    <text evidence="3">The sequence shown here is derived from an EMBL/GenBank/DDBJ whole genome shotgun (WGS) entry which is preliminary data.</text>
</comment>
<evidence type="ECO:0000256" key="2">
    <source>
        <dbReference type="SAM" id="MobiDB-lite"/>
    </source>
</evidence>
<feature type="compositionally biased region" description="Low complexity" evidence="2">
    <location>
        <begin position="685"/>
        <end position="696"/>
    </location>
</feature>
<accession>A0AAV9WE32</accession>
<sequence length="1765" mass="192249">MYGGFQQHVPPGGIIPGTATGVNSYPNNKQNVNLGSYLNNTPTTTSNFAAPPAFAPQAPTNAPYVPHGGVTPQWNAGAPQQNVQGQYGQHPAPSGFQSNVNSSGFGGNAGYQQPAGGFLNTGAYGSQAPQQQQQQPTHGGGFSYTAQSSGGSSFGATYAGSVTGPQFPQQDAFNANPNVNNRPGFTQYQSPPPSNVHQPPAAYGQPSGAGIAQQNAYGQGGFNASGFNPNSQGSGSGQSPYGGSSSQGFNPGLNQQQQAAQPGHQAWPTNYAPANHAEHAQTIAQQWAQNHQQAQTHGVDPGHNKRYSIASVTEPYHSAYATATPPPPAAPKPERPATSATFFAATAGALKTPAPGPLSPPSSHSQPQAGPNIPQKPSTTASGFAAGGIGDWEHYGDFDGDDDDDNTKPNQQHEVAAEVPGDNQAVEMAAATPPPVPQTQQQFVPPSQLPAIHSSPQAQRPPTGNASQLPTGHQTNQQPPGQWGTDRPQSGGQAGLQFQNFVPPAVLPQAQPQHPAIQNLQQPYRTSSPSQGGQLAGAYNPGQTQYHQQAQPQPQQQPVSGHGQIAGPNAYNDSFGSPQTSQSYQLTEQLKKQQEEQVLRQQQEQQQHIQAQVQAQILQQQQQQQQQQAAQQQGYPPQNQSPSQSIHQYHQPNQSPPAQIPQQHQSPHNAGYQPAGFVQSPGAYGLNQQLPPQQGGFAPPVSNALDPYGQQPQGQGGIVQPPVDNYGQSNIPLPQKPQAYQEERIQSPPTNRHEQPIVSHQHHQSLESSMIVQSPPEPIVQQPQIVQGPPIQEPEHMAPTTRDASTEAAAPGEGLESMEIPADLDPYYKESIRKFVRMIIREASAKSSVESLRIFTEFMEDETYSRGDRYSDASFQDYISDVSKGHTFAGRLRPFTTESPDPYDGPRKTSLAGPVHDPNVRRDNTFDSIDSPLTHAIEALRASGRKGNHSPSSVEHRLPYTIDEEVQPLKPHHQQPPPNEVRGPAQSIVEPFSVPEEPIKPLVHHNDTWGSQIEPVPLVANPQIQAQSAPVQPLNVKRQSIIASPPNVNLAHQPPPPIEQSPDSAQPNEASLAQQAAILAQQWRDSRGPGQQNQPDNISTPGSFQSPPLQHRQSIPPGQFDIQGPAQGAMMHQKQPYQYDHIVEAPTVSQSPSQPRGPYQQPPPQAQSQTQSPGQIRDPYQQPGPYTQSPAQNRDPYQQPQPLTQSPAQGRDPYQKPPGHMQSPAQNRDPYQQPAAHPIQSELPAPLQIKSPPQANPYQSPPTHGPSFPQNDYQDPNMQRGTPGPGPQRFNAPTSPPRNEPLRQIEIPEPQQEPQRRQDRPSISGGDTLSQGYVMVSPEPEPTPSQPIVVDISSPIHVKSLPPDQIGAPKKSKMDVAVLSTILGQSRDGIPDKSQIIVPIRAAFEKVGKDFAHMDAMRKEFETEAKKIRNKNEAERDRAKSEHDEYTEELYSQQKILYEDLHDIDEQFNIEQNALKEKQEKEEFDKFNKEVFTPIYNMIQERIVELKKQQKALLTLIKTASSGREKLDGSSSKPNLQDCLVALLDLHDILEAHYMKLQEAIADRDKRYKSTVLTPLYASSNYAKLRDAKKYFDEEEKKAVVKATTECHERAKALKAVIDESMIPGLDLEFGFFDEVEQCVTKIIEGLPENPAEYDGDLKLLHGELAYASGILETLTNTQASMFKLYHQVNTSVGRADKAIAVSQAKQKGDKSDGLAAIEAEKDTQMKTLDDELKERLEDVNGHFAEAKAKLEPILAKYKAASEGK</sequence>
<feature type="compositionally biased region" description="Polar residues" evidence="2">
    <location>
        <begin position="72"/>
        <end position="87"/>
    </location>
</feature>
<feature type="compositionally biased region" description="Low complexity" evidence="2">
    <location>
        <begin position="286"/>
        <end position="295"/>
    </location>
</feature>
<feature type="compositionally biased region" description="Polar residues" evidence="2">
    <location>
        <begin position="634"/>
        <end position="653"/>
    </location>
</feature>
<feature type="compositionally biased region" description="Polar residues" evidence="2">
    <location>
        <begin position="571"/>
        <end position="584"/>
    </location>
</feature>
<gene>
    <name evidence="3" type="ORF">TWF481_005536</name>
</gene>
<feature type="compositionally biased region" description="Low complexity" evidence="2">
    <location>
        <begin position="336"/>
        <end position="349"/>
    </location>
</feature>
<feature type="compositionally biased region" description="Low complexity" evidence="2">
    <location>
        <begin position="599"/>
        <end position="633"/>
    </location>
</feature>
<feature type="compositionally biased region" description="Polar residues" evidence="2">
    <location>
        <begin position="454"/>
        <end position="480"/>
    </location>
</feature>
<protein>
    <submittedName>
        <fullName evidence="3">Uncharacterized protein</fullName>
    </submittedName>
</protein>
<feature type="compositionally biased region" description="Low complexity" evidence="2">
    <location>
        <begin position="503"/>
        <end position="516"/>
    </location>
</feature>
<proteinExistence type="predicted"/>
<feature type="compositionally biased region" description="Basic and acidic residues" evidence="2">
    <location>
        <begin position="741"/>
        <end position="755"/>
    </location>
</feature>
<keyword evidence="1" id="KW-0175">Coiled coil</keyword>
<feature type="compositionally biased region" description="Polar residues" evidence="2">
    <location>
        <begin position="1089"/>
        <end position="1113"/>
    </location>
</feature>
<feature type="compositionally biased region" description="Low complexity" evidence="2">
    <location>
        <begin position="1072"/>
        <end position="1082"/>
    </location>
</feature>
<feature type="compositionally biased region" description="Low complexity" evidence="2">
    <location>
        <begin position="127"/>
        <end position="136"/>
    </location>
</feature>
<evidence type="ECO:0000313" key="3">
    <source>
        <dbReference type="EMBL" id="KAK6507087.1"/>
    </source>
</evidence>
<feature type="region of interest" description="Disordered" evidence="2">
    <location>
        <begin position="59"/>
        <end position="271"/>
    </location>
</feature>
<feature type="compositionally biased region" description="Low complexity" evidence="2">
    <location>
        <begin position="361"/>
        <end position="371"/>
    </location>
</feature>
<feature type="compositionally biased region" description="Low complexity" evidence="2">
    <location>
        <begin position="707"/>
        <end position="722"/>
    </location>
</feature>
<feature type="coiled-coil region" evidence="1">
    <location>
        <begin position="1418"/>
        <end position="1481"/>
    </location>
</feature>
<feature type="compositionally biased region" description="Low complexity" evidence="2">
    <location>
        <begin position="771"/>
        <end position="790"/>
    </location>
</feature>
<feature type="compositionally biased region" description="Low complexity" evidence="2">
    <location>
        <begin position="1302"/>
        <end position="1313"/>
    </location>
</feature>
<feature type="compositionally biased region" description="Polar residues" evidence="2">
    <location>
        <begin position="1061"/>
        <end position="1071"/>
    </location>
</feature>
<feature type="compositionally biased region" description="Low complexity" evidence="2">
    <location>
        <begin position="225"/>
        <end position="261"/>
    </location>
</feature>
<feature type="compositionally biased region" description="Low complexity" evidence="2">
    <location>
        <begin position="1149"/>
        <end position="1159"/>
    </location>
</feature>
<feature type="compositionally biased region" description="Low complexity" evidence="2">
    <location>
        <begin position="541"/>
        <end position="558"/>
    </location>
</feature>
<feature type="compositionally biased region" description="Polar residues" evidence="2">
    <location>
        <begin position="144"/>
        <end position="155"/>
    </location>
</feature>
<feature type="compositionally biased region" description="Basic and acidic residues" evidence="2">
    <location>
        <begin position="589"/>
        <end position="598"/>
    </location>
</feature>
<feature type="region of interest" description="Disordered" evidence="2">
    <location>
        <begin position="286"/>
        <end position="305"/>
    </location>
</feature>
<feature type="region of interest" description="Disordered" evidence="2">
    <location>
        <begin position="319"/>
        <end position="818"/>
    </location>
</feature>
<feature type="region of interest" description="Disordered" evidence="2">
    <location>
        <begin position="967"/>
        <end position="1009"/>
    </location>
</feature>